<gene>
    <name evidence="2" type="ORF">MR241_05640</name>
</gene>
<protein>
    <submittedName>
        <fullName evidence="2">DUF1854 domain-containing protein</fullName>
    </submittedName>
</protein>
<dbReference type="AlphaFoldDB" id="A0AAE3K1N6"/>
<evidence type="ECO:0000259" key="1">
    <source>
        <dbReference type="Pfam" id="PF08909"/>
    </source>
</evidence>
<organism evidence="2 3">
    <name type="scientific">Candidatus Colimorpha enterica</name>
    <dbReference type="NCBI Taxonomy" id="3083063"/>
    <lineage>
        <taxon>Bacteria</taxon>
        <taxon>Pseudomonadati</taxon>
        <taxon>Bacteroidota</taxon>
        <taxon>Bacteroidia</taxon>
        <taxon>Bacteroidales</taxon>
        <taxon>Candidatus Colimorpha</taxon>
    </lineage>
</organism>
<dbReference type="EMBL" id="JALEMU010000090">
    <property type="protein sequence ID" value="MCI5755759.1"/>
    <property type="molecule type" value="Genomic_DNA"/>
</dbReference>
<reference evidence="2 3" key="1">
    <citation type="submission" date="2022-03" db="EMBL/GenBank/DDBJ databases">
        <title>Metagenome-assembled genomes from swine fecal metagenomes.</title>
        <authorList>
            <person name="Holman D.B."/>
            <person name="Kommadath A."/>
        </authorList>
    </citation>
    <scope>NUCLEOTIDE SEQUENCE [LARGE SCALE GENOMIC DNA]</scope>
    <source>
        <strain evidence="2">SUG147</strain>
    </source>
</reference>
<accession>A0AAE3K1N6</accession>
<evidence type="ECO:0000313" key="2">
    <source>
        <dbReference type="EMBL" id="MCI5755759.1"/>
    </source>
</evidence>
<dbReference type="Proteomes" id="UP001139365">
    <property type="component" value="Unassembled WGS sequence"/>
</dbReference>
<dbReference type="InterPro" id="IPR015005">
    <property type="entry name" value="DUF1854"/>
</dbReference>
<comment type="caution">
    <text evidence="2">The sequence shown here is derived from an EMBL/GenBank/DDBJ whole genome shotgun (WGS) entry which is preliminary data.</text>
</comment>
<sequence>MENLKTEKKKDELLDDDIPALDDRRESVPLTQDNAVFTKSAGGLISLDLTHEDGEHELFERVAVFRAFPITAPDEFLSVREVSVIKNERGQEIGMIRYMSDFDEATQHLFLEELDRRYFTPEIKKINSVKEKFGYSYWDCDTTAGHTVFVLNNPFSNIRTLIDGRVFINDIDGNCFSVPEPKKLDPASYRKIEIYL</sequence>
<proteinExistence type="predicted"/>
<name>A0AAE3K1N6_9BACT</name>
<dbReference type="Pfam" id="PF08909">
    <property type="entry name" value="DUF1854"/>
    <property type="match status" value="1"/>
</dbReference>
<evidence type="ECO:0000313" key="3">
    <source>
        <dbReference type="Proteomes" id="UP001139365"/>
    </source>
</evidence>
<feature type="domain" description="DUF1854" evidence="1">
    <location>
        <begin position="60"/>
        <end position="192"/>
    </location>
</feature>